<dbReference type="SUPFAM" id="SSF110221">
    <property type="entry name" value="AbfB domain"/>
    <property type="match status" value="1"/>
</dbReference>
<dbReference type="Pfam" id="PF05270">
    <property type="entry name" value="AbfB"/>
    <property type="match status" value="1"/>
</dbReference>
<feature type="compositionally biased region" description="Basic residues" evidence="1">
    <location>
        <begin position="8"/>
        <end position="20"/>
    </location>
</feature>
<reference evidence="4" key="1">
    <citation type="journal article" date="2019" name="Int. J. Syst. Evol. Microbiol.">
        <title>The Global Catalogue of Microorganisms (GCM) 10K type strain sequencing project: providing services to taxonomists for standard genome sequencing and annotation.</title>
        <authorList>
            <consortium name="The Broad Institute Genomics Platform"/>
            <consortium name="The Broad Institute Genome Sequencing Center for Infectious Disease"/>
            <person name="Wu L."/>
            <person name="Ma J."/>
        </authorList>
    </citation>
    <scope>NUCLEOTIDE SEQUENCE [LARGE SCALE GENOMIC DNA]</scope>
    <source>
        <strain evidence="4">CGMCC 4.7400</strain>
    </source>
</reference>
<keyword evidence="4" id="KW-1185">Reference proteome</keyword>
<evidence type="ECO:0000259" key="2">
    <source>
        <dbReference type="Pfam" id="PF05270"/>
    </source>
</evidence>
<accession>A0ABW2W0W5</accession>
<evidence type="ECO:0000313" key="4">
    <source>
        <dbReference type="Proteomes" id="UP001597023"/>
    </source>
</evidence>
<dbReference type="RefSeq" id="WP_381604737.1">
    <property type="nucleotide sequence ID" value="NZ_JBHTEB010000001.1"/>
</dbReference>
<dbReference type="InterPro" id="IPR007934">
    <property type="entry name" value="AbfB_ABD"/>
</dbReference>
<comment type="caution">
    <text evidence="3">The sequence shown here is derived from an EMBL/GenBank/DDBJ whole genome shotgun (WGS) entry which is preliminary data.</text>
</comment>
<name>A0ABW2W0W5_9ACTN</name>
<gene>
    <name evidence="3" type="ORF">ACFQZ6_02750</name>
</gene>
<evidence type="ECO:0000256" key="1">
    <source>
        <dbReference type="SAM" id="MobiDB-lite"/>
    </source>
</evidence>
<sequence length="84" mass="9368">MRLALGRRTVRAARPGRRSGHQPLQSADAKRCGGEERRDISDSVGVSYESHRLPGRCLRHYDYLPHVQPLGTAPNRADATFSTQ</sequence>
<feature type="domain" description="Alpha-L-arabinofuranosidase B arabinose-binding" evidence="2">
    <location>
        <begin position="42"/>
        <end position="82"/>
    </location>
</feature>
<dbReference type="Proteomes" id="UP001597023">
    <property type="component" value="Unassembled WGS sequence"/>
</dbReference>
<proteinExistence type="predicted"/>
<evidence type="ECO:0000313" key="3">
    <source>
        <dbReference type="EMBL" id="MFD0313170.1"/>
    </source>
</evidence>
<feature type="region of interest" description="Disordered" evidence="1">
    <location>
        <begin position="1"/>
        <end position="44"/>
    </location>
</feature>
<dbReference type="EMBL" id="JBHTEB010000001">
    <property type="protein sequence ID" value="MFD0313170.1"/>
    <property type="molecule type" value="Genomic_DNA"/>
</dbReference>
<feature type="compositionally biased region" description="Basic and acidic residues" evidence="1">
    <location>
        <begin position="28"/>
        <end position="41"/>
    </location>
</feature>
<dbReference type="Gene3D" id="2.80.10.50">
    <property type="match status" value="1"/>
</dbReference>
<protein>
    <submittedName>
        <fullName evidence="3">AbfB domain-containing protein</fullName>
    </submittedName>
</protein>
<organism evidence="3 4">
    <name type="scientific">Streptomyces flavalbus</name>
    <dbReference type="NCBI Taxonomy" id="2665155"/>
    <lineage>
        <taxon>Bacteria</taxon>
        <taxon>Bacillati</taxon>
        <taxon>Actinomycetota</taxon>
        <taxon>Actinomycetes</taxon>
        <taxon>Kitasatosporales</taxon>
        <taxon>Streptomycetaceae</taxon>
        <taxon>Streptomyces</taxon>
    </lineage>
</organism>
<dbReference type="InterPro" id="IPR036195">
    <property type="entry name" value="AbfB_ABD_sf"/>
</dbReference>